<dbReference type="PANTHER" id="PTHR10696:SF25">
    <property type="entry name" value="OXIDOREDUCTASE AIM17-RELATED"/>
    <property type="match status" value="1"/>
</dbReference>
<dbReference type="Gene3D" id="3.60.130.10">
    <property type="entry name" value="Clavaminate synthase-like"/>
    <property type="match status" value="1"/>
</dbReference>
<keyword evidence="10" id="KW-1185">Reference proteome</keyword>
<dbReference type="GO" id="GO:0046872">
    <property type="term" value="F:metal ion binding"/>
    <property type="evidence" value="ECO:0007669"/>
    <property type="project" value="UniProtKB-KW"/>
</dbReference>
<keyword evidence="3" id="KW-0479">Metal-binding</keyword>
<evidence type="ECO:0000313" key="10">
    <source>
        <dbReference type="Proteomes" id="UP000226192"/>
    </source>
</evidence>
<evidence type="ECO:0000256" key="4">
    <source>
        <dbReference type="ARBA" id="ARBA00022964"/>
    </source>
</evidence>
<dbReference type="PANTHER" id="PTHR10696">
    <property type="entry name" value="GAMMA-BUTYROBETAINE HYDROXYLASE-RELATED"/>
    <property type="match status" value="1"/>
</dbReference>
<dbReference type="InterPro" id="IPR003819">
    <property type="entry name" value="TauD/TfdA-like"/>
</dbReference>
<dbReference type="GO" id="GO:0045329">
    <property type="term" value="P:carnitine biosynthetic process"/>
    <property type="evidence" value="ECO:0007669"/>
    <property type="project" value="TreeGrafter"/>
</dbReference>
<evidence type="ECO:0000313" key="9">
    <source>
        <dbReference type="EMBL" id="PHH65635.1"/>
    </source>
</evidence>
<gene>
    <name evidence="9" type="ORF">CDD81_1721</name>
</gene>
<evidence type="ECO:0000259" key="8">
    <source>
        <dbReference type="Pfam" id="PF02668"/>
    </source>
</evidence>
<dbReference type="GO" id="GO:0005739">
    <property type="term" value="C:mitochondrion"/>
    <property type="evidence" value="ECO:0007669"/>
    <property type="project" value="TreeGrafter"/>
</dbReference>
<accession>A0A2C5Y824</accession>
<dbReference type="OrthoDB" id="406634at2759"/>
<feature type="compositionally biased region" description="Basic and acidic residues" evidence="7">
    <location>
        <begin position="7"/>
        <end position="20"/>
    </location>
</feature>
<name>A0A2C5Y824_9HYPO</name>
<evidence type="ECO:0000256" key="1">
    <source>
        <dbReference type="ARBA" id="ARBA00001954"/>
    </source>
</evidence>
<proteinExistence type="inferred from homology"/>
<dbReference type="STRING" id="1399860.A0A2C5Y824"/>
<comment type="caution">
    <text evidence="9">The sequence shown here is derived from an EMBL/GenBank/DDBJ whole genome shotgun (WGS) entry which is preliminary data.</text>
</comment>
<keyword evidence="5" id="KW-0560">Oxidoreductase</keyword>
<sequence length="548" mass="62747">MDSGLEETCKEDDFGQKAEEAAGLTAADDKEQDDFWKAERSWRSREDEDALTVPEDAQRIQVNNESFKNMKLMVAWKDRQVWFMVNELRKNKSRVFEATRIRDNCSCHECRDATSGNKLFTTAEIAPDVAVLNVEEDLRLGLRVTLGSASGGEATQHQTMLVWSEVSDLVAPQRQRRVQDTANMEAARRRFMPFFWKRNSVEKEMKTVPWQELQSPKGVWMVLEQLTRLGLVVVKDVPQQADAVEQIARLLGPVRETFYGRTFELRAKENADNVAYTRRALPLHQDLLYLNPPPRLQLLHCYSDGGAPRVPTLFCDAERIGRLLCSLRPRFPVLDPLFVDPVPYQYKANAHYYCNEHPVIDIDWRDQAYRQLWWSPPFVAPRQISGYSLAPWILVARFISSLFAHKSNMFPLDLESGQCVIFDNWRLLHGRGPLLPPQQAPPAATERLFYGTYLAAEDFYSAVCNLVEIPSLSVKAKQYTSHISREPDLESIQGLVQQLQAKAEADPGIGLPRSPPTYHELAQMDRRRGRWRLNGAFSEKNLSAKPDL</sequence>
<dbReference type="EMBL" id="NJET01000015">
    <property type="protein sequence ID" value="PHH65635.1"/>
    <property type="molecule type" value="Genomic_DNA"/>
</dbReference>
<evidence type="ECO:0000256" key="3">
    <source>
        <dbReference type="ARBA" id="ARBA00022723"/>
    </source>
</evidence>
<evidence type="ECO:0000256" key="5">
    <source>
        <dbReference type="ARBA" id="ARBA00023002"/>
    </source>
</evidence>
<dbReference type="Gene3D" id="3.30.2020.30">
    <property type="match status" value="1"/>
</dbReference>
<evidence type="ECO:0000256" key="2">
    <source>
        <dbReference type="ARBA" id="ARBA00008654"/>
    </source>
</evidence>
<dbReference type="InterPro" id="IPR042098">
    <property type="entry name" value="TauD-like_sf"/>
</dbReference>
<feature type="region of interest" description="Disordered" evidence="7">
    <location>
        <begin position="1"/>
        <end position="35"/>
    </location>
</feature>
<dbReference type="SUPFAM" id="SSF51197">
    <property type="entry name" value="Clavaminate synthase-like"/>
    <property type="match status" value="1"/>
</dbReference>
<evidence type="ECO:0000256" key="7">
    <source>
        <dbReference type="SAM" id="MobiDB-lite"/>
    </source>
</evidence>
<dbReference type="AlphaFoldDB" id="A0A2C5Y824"/>
<comment type="similarity">
    <text evidence="2">Belongs to the gamma-BBH/TMLD family.</text>
</comment>
<dbReference type="GO" id="GO:0051213">
    <property type="term" value="F:dioxygenase activity"/>
    <property type="evidence" value="ECO:0007669"/>
    <property type="project" value="UniProtKB-KW"/>
</dbReference>
<dbReference type="Pfam" id="PF02668">
    <property type="entry name" value="TauD"/>
    <property type="match status" value="1"/>
</dbReference>
<feature type="domain" description="TauD/TfdA-like" evidence="8">
    <location>
        <begin position="209"/>
        <end position="434"/>
    </location>
</feature>
<dbReference type="InterPro" id="IPR038492">
    <property type="entry name" value="GBBH-like_N_sf"/>
</dbReference>
<keyword evidence="4" id="KW-0223">Dioxygenase</keyword>
<comment type="cofactor">
    <cofactor evidence="1">
        <name>Fe(2+)</name>
        <dbReference type="ChEBI" id="CHEBI:29033"/>
    </cofactor>
</comment>
<protein>
    <recommendedName>
        <fullName evidence="8">TauD/TfdA-like domain-containing protein</fullName>
    </recommendedName>
</protein>
<keyword evidence="6" id="KW-0408">Iron</keyword>
<dbReference type="Proteomes" id="UP000226192">
    <property type="component" value="Unassembled WGS sequence"/>
</dbReference>
<dbReference type="InterPro" id="IPR050411">
    <property type="entry name" value="AlphaKG_dependent_hydroxylases"/>
</dbReference>
<reference evidence="9 10" key="1">
    <citation type="submission" date="2017-06" db="EMBL/GenBank/DDBJ databases">
        <title>Ant-infecting Ophiocordyceps genomes reveal a high diversity of potential behavioral manipulation genes and a possible major role for enterotoxins.</title>
        <authorList>
            <person name="De Bekker C."/>
            <person name="Evans H.C."/>
            <person name="Brachmann A."/>
            <person name="Hughes D.P."/>
        </authorList>
    </citation>
    <scope>NUCLEOTIDE SEQUENCE [LARGE SCALE GENOMIC DNA]</scope>
    <source>
        <strain evidence="9 10">Map64</strain>
    </source>
</reference>
<organism evidence="9 10">
    <name type="scientific">Ophiocordyceps australis</name>
    <dbReference type="NCBI Taxonomy" id="1399860"/>
    <lineage>
        <taxon>Eukaryota</taxon>
        <taxon>Fungi</taxon>
        <taxon>Dikarya</taxon>
        <taxon>Ascomycota</taxon>
        <taxon>Pezizomycotina</taxon>
        <taxon>Sordariomycetes</taxon>
        <taxon>Hypocreomycetidae</taxon>
        <taxon>Hypocreales</taxon>
        <taxon>Ophiocordycipitaceae</taxon>
        <taxon>Ophiocordyceps</taxon>
    </lineage>
</organism>
<evidence type="ECO:0000256" key="6">
    <source>
        <dbReference type="ARBA" id="ARBA00023004"/>
    </source>
</evidence>